<evidence type="ECO:0000256" key="9">
    <source>
        <dbReference type="ARBA" id="ARBA00023098"/>
    </source>
</evidence>
<gene>
    <name evidence="14" type="ORF">AMYX_42860</name>
</gene>
<keyword evidence="9 11" id="KW-0443">Lipid metabolism</keyword>
<evidence type="ECO:0000313" key="14">
    <source>
        <dbReference type="EMBL" id="GEJ59545.1"/>
    </source>
</evidence>
<dbReference type="InterPro" id="IPR004552">
    <property type="entry name" value="AGP_acyltrans"/>
</dbReference>
<feature type="transmembrane region" description="Helical" evidence="12">
    <location>
        <begin position="39"/>
        <end position="55"/>
    </location>
</feature>
<feature type="transmembrane region" description="Helical" evidence="12">
    <location>
        <begin position="75"/>
        <end position="94"/>
    </location>
</feature>
<keyword evidence="10 11" id="KW-0012">Acyltransferase</keyword>
<evidence type="ECO:0000256" key="7">
    <source>
        <dbReference type="ARBA" id="ARBA00022516"/>
    </source>
</evidence>
<dbReference type="EMBL" id="BJTG01000016">
    <property type="protein sequence ID" value="GEJ59545.1"/>
    <property type="molecule type" value="Genomic_DNA"/>
</dbReference>
<dbReference type="RefSeq" id="WP_176069139.1">
    <property type="nucleotide sequence ID" value="NZ_BJTG01000016.1"/>
</dbReference>
<feature type="domain" description="Phospholipid/glycerol acyltransferase" evidence="13">
    <location>
        <begin position="75"/>
        <end position="188"/>
    </location>
</feature>
<comment type="pathway">
    <text evidence="3">Lipid metabolism.</text>
</comment>
<dbReference type="UniPathway" id="UPA00557">
    <property type="reaction ID" value="UER00613"/>
</dbReference>
<dbReference type="GO" id="GO:0006654">
    <property type="term" value="P:phosphatidic acid biosynthetic process"/>
    <property type="evidence" value="ECO:0007669"/>
    <property type="project" value="TreeGrafter"/>
</dbReference>
<feature type="transmembrane region" description="Helical" evidence="12">
    <location>
        <begin position="6"/>
        <end position="32"/>
    </location>
</feature>
<evidence type="ECO:0000256" key="2">
    <source>
        <dbReference type="ARBA" id="ARBA00004728"/>
    </source>
</evidence>
<dbReference type="Proteomes" id="UP000503640">
    <property type="component" value="Unassembled WGS sequence"/>
</dbReference>
<dbReference type="GO" id="GO:0016024">
    <property type="term" value="P:CDP-diacylglycerol biosynthetic process"/>
    <property type="evidence" value="ECO:0007669"/>
    <property type="project" value="UniProtKB-UniPathway"/>
</dbReference>
<dbReference type="PANTHER" id="PTHR10434:SF64">
    <property type="entry name" value="1-ACYL-SN-GLYCEROL-3-PHOSPHATE ACYLTRANSFERASE-RELATED"/>
    <property type="match status" value="1"/>
</dbReference>
<evidence type="ECO:0000256" key="8">
    <source>
        <dbReference type="ARBA" id="ARBA00022679"/>
    </source>
</evidence>
<evidence type="ECO:0000256" key="12">
    <source>
        <dbReference type="SAM" id="Phobius"/>
    </source>
</evidence>
<keyword evidence="12" id="KW-1133">Transmembrane helix</keyword>
<accession>A0A7I9VT08</accession>
<evidence type="ECO:0000259" key="13">
    <source>
        <dbReference type="SMART" id="SM00563"/>
    </source>
</evidence>
<dbReference type="Pfam" id="PF01553">
    <property type="entry name" value="Acyltransferase"/>
    <property type="match status" value="1"/>
</dbReference>
<comment type="domain">
    <text evidence="11">The HXXXXD motif is essential for acyltransferase activity and may constitute the binding site for the phosphate moiety of the glycerol-3-phosphate.</text>
</comment>
<evidence type="ECO:0000256" key="3">
    <source>
        <dbReference type="ARBA" id="ARBA00005189"/>
    </source>
</evidence>
<keyword evidence="11" id="KW-0594">Phospholipid biosynthesis</keyword>
<keyword evidence="15" id="KW-1185">Reference proteome</keyword>
<comment type="caution">
    <text evidence="14">The sequence shown here is derived from an EMBL/GenBank/DDBJ whole genome shotgun (WGS) entry which is preliminary data.</text>
</comment>
<dbReference type="CDD" id="cd07989">
    <property type="entry name" value="LPLAT_AGPAT-like"/>
    <property type="match status" value="1"/>
</dbReference>
<organism evidence="14 15">
    <name type="scientific">Anaeromyxobacter diazotrophicus</name>
    <dbReference type="NCBI Taxonomy" id="2590199"/>
    <lineage>
        <taxon>Bacteria</taxon>
        <taxon>Pseudomonadati</taxon>
        <taxon>Myxococcota</taxon>
        <taxon>Myxococcia</taxon>
        <taxon>Myxococcales</taxon>
        <taxon>Cystobacterineae</taxon>
        <taxon>Anaeromyxobacteraceae</taxon>
        <taxon>Anaeromyxobacter</taxon>
    </lineage>
</organism>
<keyword evidence="8 11" id="KW-0808">Transferase</keyword>
<keyword evidence="12" id="KW-0812">Transmembrane</keyword>
<dbReference type="SMART" id="SM00563">
    <property type="entry name" value="PlsC"/>
    <property type="match status" value="1"/>
</dbReference>
<evidence type="ECO:0000256" key="4">
    <source>
        <dbReference type="ARBA" id="ARBA00008655"/>
    </source>
</evidence>
<keyword evidence="7 11" id="KW-0444">Lipid biosynthesis</keyword>
<protein>
    <recommendedName>
        <fullName evidence="6 11">1-acyl-sn-glycerol-3-phosphate acyltransferase</fullName>
        <ecNumber evidence="5 11">2.3.1.51</ecNumber>
    </recommendedName>
</protein>
<dbReference type="SUPFAM" id="SSF69593">
    <property type="entry name" value="Glycerol-3-phosphate (1)-acyltransferase"/>
    <property type="match status" value="1"/>
</dbReference>
<name>A0A7I9VT08_9BACT</name>
<comment type="similarity">
    <text evidence="4 11">Belongs to the 1-acyl-sn-glycerol-3-phosphate acyltransferase family.</text>
</comment>
<dbReference type="InterPro" id="IPR002123">
    <property type="entry name" value="Plipid/glycerol_acylTrfase"/>
</dbReference>
<dbReference type="NCBIfam" id="TIGR00530">
    <property type="entry name" value="AGP_acyltrn"/>
    <property type="match status" value="1"/>
</dbReference>
<dbReference type="GO" id="GO:0016020">
    <property type="term" value="C:membrane"/>
    <property type="evidence" value="ECO:0007669"/>
    <property type="project" value="InterPro"/>
</dbReference>
<evidence type="ECO:0000256" key="11">
    <source>
        <dbReference type="RuleBase" id="RU361267"/>
    </source>
</evidence>
<dbReference type="GO" id="GO:0003841">
    <property type="term" value="F:1-acylglycerol-3-phosphate O-acyltransferase activity"/>
    <property type="evidence" value="ECO:0007669"/>
    <property type="project" value="UniProtKB-UniRule"/>
</dbReference>
<comment type="pathway">
    <text evidence="2">Phospholipid metabolism; CDP-diacylglycerol biosynthesis; CDP-diacylglycerol from sn-glycerol 3-phosphate: step 2/3.</text>
</comment>
<keyword evidence="11" id="KW-1208">Phospholipid metabolism</keyword>
<comment type="catalytic activity">
    <reaction evidence="1 11">
        <text>a 1-acyl-sn-glycero-3-phosphate + an acyl-CoA = a 1,2-diacyl-sn-glycero-3-phosphate + CoA</text>
        <dbReference type="Rhea" id="RHEA:19709"/>
        <dbReference type="ChEBI" id="CHEBI:57287"/>
        <dbReference type="ChEBI" id="CHEBI:57970"/>
        <dbReference type="ChEBI" id="CHEBI:58342"/>
        <dbReference type="ChEBI" id="CHEBI:58608"/>
        <dbReference type="EC" id="2.3.1.51"/>
    </reaction>
</comment>
<dbReference type="AlphaFoldDB" id="A0A7I9VT08"/>
<sequence length="247" mass="27925">MIRAFSLVYWVFVVATMPVFFAGALLVFLATVAFDRRRVALHLYSCFWASFYIYANPLWRVRFEGRERLPWHGPAVIVANHLSLVDILVLYGLYRPFKWVSKAELFRVPVVGWNMVINDYVRLTRGDRESIRAMMEHCRAHLARGAPVLIFPEGTRSQDGRLQAFKDGAFRLAHEAKVPLIPVVIQGTHETVPKHGLVLRQRMRGRVKVLAPLDPAAFPDVLSLKQAAREAIARELGEAEAPASAPA</sequence>
<keyword evidence="12" id="KW-0472">Membrane</keyword>
<evidence type="ECO:0000256" key="5">
    <source>
        <dbReference type="ARBA" id="ARBA00013211"/>
    </source>
</evidence>
<evidence type="ECO:0000256" key="1">
    <source>
        <dbReference type="ARBA" id="ARBA00001141"/>
    </source>
</evidence>
<dbReference type="EC" id="2.3.1.51" evidence="5 11"/>
<proteinExistence type="inferred from homology"/>
<dbReference type="PANTHER" id="PTHR10434">
    <property type="entry name" value="1-ACYL-SN-GLYCEROL-3-PHOSPHATE ACYLTRANSFERASE"/>
    <property type="match status" value="1"/>
</dbReference>
<evidence type="ECO:0000313" key="15">
    <source>
        <dbReference type="Proteomes" id="UP000503640"/>
    </source>
</evidence>
<evidence type="ECO:0000256" key="6">
    <source>
        <dbReference type="ARBA" id="ARBA00016139"/>
    </source>
</evidence>
<evidence type="ECO:0000256" key="10">
    <source>
        <dbReference type="ARBA" id="ARBA00023315"/>
    </source>
</evidence>
<reference evidence="15" key="1">
    <citation type="journal article" date="2020" name="Appl. Environ. Microbiol.">
        <title>Diazotrophic Anaeromyxobacter Isolates from Soils.</title>
        <authorList>
            <person name="Masuda Y."/>
            <person name="Yamanaka H."/>
            <person name="Xu Z.X."/>
            <person name="Shiratori Y."/>
            <person name="Aono T."/>
            <person name="Amachi S."/>
            <person name="Senoo K."/>
            <person name="Itoh H."/>
        </authorList>
    </citation>
    <scope>NUCLEOTIDE SEQUENCE [LARGE SCALE GENOMIC DNA]</scope>
    <source>
        <strain evidence="15">R267</strain>
    </source>
</reference>